<dbReference type="PANTHER" id="PTHR44688">
    <property type="entry name" value="DNA-BINDING TRANSCRIPTIONAL ACTIVATOR DEVR_DOSR"/>
    <property type="match status" value="1"/>
</dbReference>
<proteinExistence type="predicted"/>
<dbReference type="CDD" id="cd06170">
    <property type="entry name" value="LuxR_C_like"/>
    <property type="match status" value="1"/>
</dbReference>
<accession>A0AAI8C3K1</accession>
<dbReference type="Gene3D" id="1.10.10.10">
    <property type="entry name" value="Winged helix-like DNA-binding domain superfamily/Winged helix DNA-binding domain"/>
    <property type="match status" value="1"/>
</dbReference>
<dbReference type="AlphaFoldDB" id="A0AAI8C3K1"/>
<dbReference type="PRINTS" id="PR00038">
    <property type="entry name" value="HTHLUXR"/>
</dbReference>
<dbReference type="EMBL" id="CP013690">
    <property type="protein sequence ID" value="ALU25240.1"/>
    <property type="molecule type" value="Genomic_DNA"/>
</dbReference>
<dbReference type="SMART" id="SM00421">
    <property type="entry name" value="HTH_LUXR"/>
    <property type="match status" value="1"/>
</dbReference>
<dbReference type="GO" id="GO:0003677">
    <property type="term" value="F:DNA binding"/>
    <property type="evidence" value="ECO:0007669"/>
    <property type="project" value="UniProtKB-KW"/>
</dbReference>
<evidence type="ECO:0000256" key="1">
    <source>
        <dbReference type="ARBA" id="ARBA00023015"/>
    </source>
</evidence>
<keyword evidence="3" id="KW-0804">Transcription</keyword>
<keyword evidence="2" id="KW-0238">DNA-binding</keyword>
<organism evidence="5 6">
    <name type="scientific">Myroides odoratimimus</name>
    <dbReference type="NCBI Taxonomy" id="76832"/>
    <lineage>
        <taxon>Bacteria</taxon>
        <taxon>Pseudomonadati</taxon>
        <taxon>Bacteroidota</taxon>
        <taxon>Flavobacteriia</taxon>
        <taxon>Flavobacteriales</taxon>
        <taxon>Flavobacteriaceae</taxon>
        <taxon>Myroides</taxon>
    </lineage>
</organism>
<evidence type="ECO:0000256" key="3">
    <source>
        <dbReference type="ARBA" id="ARBA00023163"/>
    </source>
</evidence>
<dbReference type="PROSITE" id="PS50043">
    <property type="entry name" value="HTH_LUXR_2"/>
    <property type="match status" value="1"/>
</dbReference>
<dbReference type="InterPro" id="IPR016032">
    <property type="entry name" value="Sig_transdc_resp-reg_C-effctor"/>
</dbReference>
<feature type="domain" description="HTH luxR-type" evidence="4">
    <location>
        <begin position="120"/>
        <end position="184"/>
    </location>
</feature>
<gene>
    <name evidence="5" type="ORF">AS202_03300</name>
</gene>
<dbReference type="InterPro" id="IPR036388">
    <property type="entry name" value="WH-like_DNA-bd_sf"/>
</dbReference>
<dbReference type="InterPro" id="IPR000792">
    <property type="entry name" value="Tscrpt_reg_LuxR_C"/>
</dbReference>
<evidence type="ECO:0000313" key="6">
    <source>
        <dbReference type="Proteomes" id="UP000069030"/>
    </source>
</evidence>
<protein>
    <submittedName>
        <fullName evidence="5">Helix-turn-helix transcriptional regulator</fullName>
    </submittedName>
</protein>
<evidence type="ECO:0000313" key="5">
    <source>
        <dbReference type="EMBL" id="ALU25240.1"/>
    </source>
</evidence>
<keyword evidence="1" id="KW-0805">Transcription regulation</keyword>
<reference evidence="5 6" key="1">
    <citation type="journal article" date="2016" name="J. Zhejiang Univ. Sci. B">
        <title>Antibiotic resistance mechanisms of Myroides sp.</title>
        <authorList>
            <person name="Hu S."/>
            <person name="Yuan S."/>
            <person name="Qu H."/>
            <person name="Jiang T."/>
            <person name="Zhou Y."/>
            <person name="Wang M."/>
            <person name="Ming D."/>
        </authorList>
    </citation>
    <scope>NUCLEOTIDE SEQUENCE [LARGE SCALE GENOMIC DNA]</scope>
    <source>
        <strain evidence="5 6">PR63039</strain>
    </source>
</reference>
<name>A0AAI8C3K1_9FLAO</name>
<dbReference type="Proteomes" id="UP000069030">
    <property type="component" value="Chromosome"/>
</dbReference>
<dbReference type="GO" id="GO:0006355">
    <property type="term" value="P:regulation of DNA-templated transcription"/>
    <property type="evidence" value="ECO:0007669"/>
    <property type="project" value="InterPro"/>
</dbReference>
<evidence type="ECO:0000256" key="2">
    <source>
        <dbReference type="ARBA" id="ARBA00023125"/>
    </source>
</evidence>
<dbReference type="PANTHER" id="PTHR44688:SF16">
    <property type="entry name" value="DNA-BINDING TRANSCRIPTIONAL ACTIVATOR DEVR_DOSR"/>
    <property type="match status" value="1"/>
</dbReference>
<dbReference type="KEGG" id="mod:AS202_03300"/>
<dbReference type="SUPFAM" id="SSF46894">
    <property type="entry name" value="C-terminal effector domain of the bipartite response regulators"/>
    <property type="match status" value="1"/>
</dbReference>
<evidence type="ECO:0000259" key="4">
    <source>
        <dbReference type="PROSITE" id="PS50043"/>
    </source>
</evidence>
<sequence>MQDKGNQKRLIPGIIPGDTNIEIFSDKATRTAYFIQNGRTRVIDKLPQEIKSKLYTMFVNDPVAVEDLKEYKFHEALNEYLICMFGKLDHTPDIVNGEIQLAEESCEPGCRCHRWQSKVTGIDKYGLTDKEKEVLRYLVKGKADKAIAIKLNISPNTVSTHKMNVFRKLNVHSRSELQTLSANF</sequence>
<dbReference type="RefSeq" id="WP_058699098.1">
    <property type="nucleotide sequence ID" value="NZ_CP013690.1"/>
</dbReference>
<dbReference type="Pfam" id="PF00196">
    <property type="entry name" value="GerE"/>
    <property type="match status" value="1"/>
</dbReference>